<evidence type="ECO:0000259" key="14">
    <source>
        <dbReference type="Pfam" id="PF02096"/>
    </source>
</evidence>
<evidence type="ECO:0000256" key="13">
    <source>
        <dbReference type="SAM" id="Phobius"/>
    </source>
</evidence>
<comment type="similarity">
    <text evidence="2">Belongs to the OXA1/ALB3/YidC family. Type 1 subfamily.</text>
</comment>
<evidence type="ECO:0000256" key="12">
    <source>
        <dbReference type="RuleBase" id="RU003945"/>
    </source>
</evidence>
<evidence type="ECO:0000256" key="11">
    <source>
        <dbReference type="ARBA" id="ARBA00033342"/>
    </source>
</evidence>
<dbReference type="PANTHER" id="PTHR12428">
    <property type="entry name" value="OXA1"/>
    <property type="match status" value="1"/>
</dbReference>
<evidence type="ECO:0000256" key="3">
    <source>
        <dbReference type="ARBA" id="ARBA00015325"/>
    </source>
</evidence>
<dbReference type="Proteomes" id="UP001500503">
    <property type="component" value="Unassembled WGS sequence"/>
</dbReference>
<keyword evidence="6 13" id="KW-0472">Membrane</keyword>
<feature type="transmembrane region" description="Helical" evidence="13">
    <location>
        <begin position="151"/>
        <end position="171"/>
    </location>
</feature>
<comment type="function">
    <text evidence="7">Required for the insertion and/or proper folding and/or complex formation of integral membrane proteins into the membrane. Involved in integration of membrane proteins that insert both dependently and independently of the Sec translocase complex, as well as at least some lipoproteins. Aids folding of multispanning membrane proteins.</text>
</comment>
<dbReference type="RefSeq" id="WP_345474826.1">
    <property type="nucleotide sequence ID" value="NZ_BAABHF010000058.1"/>
</dbReference>
<dbReference type="EMBL" id="BAABHF010000058">
    <property type="protein sequence ID" value="GAA4517633.1"/>
    <property type="molecule type" value="Genomic_DNA"/>
</dbReference>
<comment type="subunit">
    <text evidence="8">Interacts with the Sec translocase complex via SecD. Specifically interacts with transmembrane segments of nascent integral membrane proteins during membrane integration.</text>
</comment>
<reference evidence="16" key="1">
    <citation type="journal article" date="2019" name="Int. J. Syst. Evol. Microbiol.">
        <title>The Global Catalogue of Microorganisms (GCM) 10K type strain sequencing project: providing services to taxonomists for standard genome sequencing and annotation.</title>
        <authorList>
            <consortium name="The Broad Institute Genomics Platform"/>
            <consortium name="The Broad Institute Genome Sequencing Center for Infectious Disease"/>
            <person name="Wu L."/>
            <person name="Ma J."/>
        </authorList>
    </citation>
    <scope>NUCLEOTIDE SEQUENCE [LARGE SCALE GENOMIC DNA]</scope>
    <source>
        <strain evidence="16">JCM 17933</strain>
    </source>
</reference>
<protein>
    <recommendedName>
        <fullName evidence="3">Membrane protein insertase YidC</fullName>
    </recommendedName>
    <alternativeName>
        <fullName evidence="11">Foldase YidC</fullName>
    </alternativeName>
    <alternativeName>
        <fullName evidence="10">Membrane integrase YidC</fullName>
    </alternativeName>
    <alternativeName>
        <fullName evidence="9">Membrane protein YidC</fullName>
    </alternativeName>
</protein>
<evidence type="ECO:0000256" key="2">
    <source>
        <dbReference type="ARBA" id="ARBA00010527"/>
    </source>
</evidence>
<keyword evidence="16" id="KW-1185">Reference proteome</keyword>
<organism evidence="15 16">
    <name type="scientific">Actinoallomurus oryzae</name>
    <dbReference type="NCBI Taxonomy" id="502180"/>
    <lineage>
        <taxon>Bacteria</taxon>
        <taxon>Bacillati</taxon>
        <taxon>Actinomycetota</taxon>
        <taxon>Actinomycetes</taxon>
        <taxon>Streptosporangiales</taxon>
        <taxon>Thermomonosporaceae</taxon>
        <taxon>Actinoallomurus</taxon>
    </lineage>
</organism>
<evidence type="ECO:0000256" key="1">
    <source>
        <dbReference type="ARBA" id="ARBA00004141"/>
    </source>
</evidence>
<dbReference type="InterPro" id="IPR028055">
    <property type="entry name" value="YidC/Oxa/ALB_C"/>
</dbReference>
<gene>
    <name evidence="15" type="primary">yidC_2</name>
    <name evidence="15" type="ORF">GCM10023191_090470</name>
</gene>
<dbReference type="PANTHER" id="PTHR12428:SF65">
    <property type="entry name" value="CYTOCHROME C OXIDASE ASSEMBLY PROTEIN COX18, MITOCHONDRIAL"/>
    <property type="match status" value="1"/>
</dbReference>
<name>A0ABP8R413_9ACTN</name>
<sequence length="233" mass="25144">MFAPFDAAVGVAYHLVTGLTSLLEPLTGGLSAAVAIVVFTAYVRLALLPLSVRQARASRARLRLEPQVRKLLDRHRAEPVRARQEIGALYRAEGTSMWAGIGPSLLQMPVFTVVYRLFLSPAVGGHANLLLAHTLFGTPLGMRWLLSAGAFGPHGLVFLGLFALLALTAWWTSRQARRGPAPRGVLGRVTRVLPYGTLLIAAYVPLAAGLYLLTTTLWTAAERATLWRTPAAT</sequence>
<evidence type="ECO:0000256" key="8">
    <source>
        <dbReference type="ARBA" id="ARBA00026028"/>
    </source>
</evidence>
<feature type="transmembrane region" description="Helical" evidence="13">
    <location>
        <begin position="113"/>
        <end position="131"/>
    </location>
</feature>
<evidence type="ECO:0000256" key="5">
    <source>
        <dbReference type="ARBA" id="ARBA00022989"/>
    </source>
</evidence>
<dbReference type="NCBIfam" id="TIGR03592">
    <property type="entry name" value="yidC_oxa1_cterm"/>
    <property type="match status" value="1"/>
</dbReference>
<evidence type="ECO:0000313" key="16">
    <source>
        <dbReference type="Proteomes" id="UP001500503"/>
    </source>
</evidence>
<evidence type="ECO:0000256" key="10">
    <source>
        <dbReference type="ARBA" id="ARBA00033245"/>
    </source>
</evidence>
<evidence type="ECO:0000256" key="4">
    <source>
        <dbReference type="ARBA" id="ARBA00022692"/>
    </source>
</evidence>
<evidence type="ECO:0000256" key="6">
    <source>
        <dbReference type="ARBA" id="ARBA00023136"/>
    </source>
</evidence>
<dbReference type="Pfam" id="PF02096">
    <property type="entry name" value="60KD_IMP"/>
    <property type="match status" value="1"/>
</dbReference>
<evidence type="ECO:0000256" key="7">
    <source>
        <dbReference type="ARBA" id="ARBA00025034"/>
    </source>
</evidence>
<comment type="caution">
    <text evidence="15">The sequence shown here is derived from an EMBL/GenBank/DDBJ whole genome shotgun (WGS) entry which is preliminary data.</text>
</comment>
<feature type="domain" description="Membrane insertase YidC/Oxa/ALB C-terminal" evidence="14">
    <location>
        <begin position="33"/>
        <end position="223"/>
    </location>
</feature>
<accession>A0ABP8R413</accession>
<dbReference type="InterPro" id="IPR001708">
    <property type="entry name" value="YidC/ALB3/OXA1/COX18"/>
</dbReference>
<feature type="transmembrane region" description="Helical" evidence="13">
    <location>
        <begin position="192"/>
        <end position="213"/>
    </location>
</feature>
<feature type="transmembrane region" description="Helical" evidence="13">
    <location>
        <begin position="30"/>
        <end position="52"/>
    </location>
</feature>
<proteinExistence type="inferred from homology"/>
<evidence type="ECO:0000313" key="15">
    <source>
        <dbReference type="EMBL" id="GAA4517633.1"/>
    </source>
</evidence>
<keyword evidence="4 12" id="KW-0812">Transmembrane</keyword>
<comment type="subcellular location">
    <subcellularLocation>
        <location evidence="1 12">Membrane</location>
        <topology evidence="1 12">Multi-pass membrane protein</topology>
    </subcellularLocation>
</comment>
<evidence type="ECO:0000256" key="9">
    <source>
        <dbReference type="ARBA" id="ARBA00031538"/>
    </source>
</evidence>
<keyword evidence="5 13" id="KW-1133">Transmembrane helix</keyword>